<dbReference type="Proteomes" id="UP001164726">
    <property type="component" value="Chromosome"/>
</dbReference>
<dbReference type="AlphaFoldDB" id="A0A9E8LXV2"/>
<dbReference type="PANTHER" id="PTHR41260:SF1">
    <property type="entry name" value="PROTEIN ECSC"/>
    <property type="match status" value="1"/>
</dbReference>
<evidence type="ECO:0000256" key="1">
    <source>
        <dbReference type="SAM" id="Coils"/>
    </source>
</evidence>
<dbReference type="EMBL" id="CP106877">
    <property type="protein sequence ID" value="WAA11682.1"/>
    <property type="molecule type" value="Genomic_DNA"/>
</dbReference>
<reference evidence="2" key="1">
    <citation type="submission" date="2022-09" db="EMBL/GenBank/DDBJ databases">
        <title>Complete Genomes of Fervidibacillus albus and Fervidibacillus halotolerans isolated from tidal flat sediments.</title>
        <authorList>
            <person name="Kwon K.K."/>
            <person name="Yang S.-H."/>
            <person name="Park M.J."/>
            <person name="Oh H.-M."/>
        </authorList>
    </citation>
    <scope>NUCLEOTIDE SEQUENCE</scope>
    <source>
        <strain evidence="2">MEBiC13594</strain>
    </source>
</reference>
<keyword evidence="3" id="KW-1185">Reference proteome</keyword>
<feature type="coiled-coil region" evidence="1">
    <location>
        <begin position="6"/>
        <end position="37"/>
    </location>
</feature>
<proteinExistence type="predicted"/>
<evidence type="ECO:0000313" key="3">
    <source>
        <dbReference type="Proteomes" id="UP001164726"/>
    </source>
</evidence>
<dbReference type="RefSeq" id="WP_275419796.1">
    <property type="nucleotide sequence ID" value="NZ_CP106877.1"/>
</dbReference>
<sequence>MLSKQEEELSRRLKQWIENLSEETNDLSNTYDEWVHRAFQILPEDTRSLIFRRMDQWLFSIQLTLQQVENFDHRIERIIQEAKLFNESIRQLEDLKTLSIAQLNYLADRQISAHRLYSLLQGTMASSGSTLLLSTDIPALLIINLRTVQFIAASYGYNPKNPYELMLALKVFRWATLPKRFQRAEWEELIRELDDTDQPYFYEGLEDITDEKWMNTLLLQLMKGLVIRLFQKKKHQNIPVISMAIGAGMNYRITKNVSDYAKRFYQYRWIMEKEMK</sequence>
<protein>
    <submittedName>
        <fullName evidence="2">EcsC family protein</fullName>
    </submittedName>
</protein>
<evidence type="ECO:0000313" key="2">
    <source>
        <dbReference type="EMBL" id="WAA11682.1"/>
    </source>
</evidence>
<gene>
    <name evidence="2" type="ORF">OE105_08610</name>
</gene>
<dbReference type="PANTHER" id="PTHR41260">
    <property type="entry name" value="PROTEIN ECSC"/>
    <property type="match status" value="1"/>
</dbReference>
<dbReference type="Pfam" id="PF12787">
    <property type="entry name" value="EcsC"/>
    <property type="match status" value="1"/>
</dbReference>
<organism evidence="2 3">
    <name type="scientific">Fervidibacillus halotolerans</name>
    <dbReference type="NCBI Taxonomy" id="2980027"/>
    <lineage>
        <taxon>Bacteria</taxon>
        <taxon>Bacillati</taxon>
        <taxon>Bacillota</taxon>
        <taxon>Bacilli</taxon>
        <taxon>Bacillales</taxon>
        <taxon>Bacillaceae</taxon>
        <taxon>Fervidibacillus</taxon>
    </lineage>
</organism>
<keyword evidence="1" id="KW-0175">Coiled coil</keyword>
<dbReference type="InterPro" id="IPR024787">
    <property type="entry name" value="EcsC"/>
</dbReference>
<name>A0A9E8LXV2_9BACI</name>
<accession>A0A9E8LXV2</accession>
<dbReference type="KEGG" id="fhl:OE105_08610"/>